<gene>
    <name evidence="1" type="ORF">CLUMA_CG012717</name>
</gene>
<evidence type="ECO:0000313" key="2">
    <source>
        <dbReference type="Proteomes" id="UP000183832"/>
    </source>
</evidence>
<dbReference type="Proteomes" id="UP000183832">
    <property type="component" value="Unassembled WGS sequence"/>
</dbReference>
<dbReference type="AlphaFoldDB" id="A0A1J1IGL6"/>
<proteinExistence type="predicted"/>
<reference evidence="1 2" key="1">
    <citation type="submission" date="2015-04" db="EMBL/GenBank/DDBJ databases">
        <authorList>
            <person name="Syromyatnikov M.Y."/>
            <person name="Popov V.N."/>
        </authorList>
    </citation>
    <scope>NUCLEOTIDE SEQUENCE [LARGE SCALE GENOMIC DNA]</scope>
</reference>
<evidence type="ECO:0000313" key="1">
    <source>
        <dbReference type="EMBL" id="CRK99407.1"/>
    </source>
</evidence>
<accession>A0A1J1IGL6</accession>
<name>A0A1J1IGL6_9DIPT</name>
<protein>
    <submittedName>
        <fullName evidence="1">CLUMA_CG012717, isoform A</fullName>
    </submittedName>
</protein>
<keyword evidence="2" id="KW-1185">Reference proteome</keyword>
<dbReference type="EMBL" id="CVRI01000050">
    <property type="protein sequence ID" value="CRK99407.1"/>
    <property type="molecule type" value="Genomic_DNA"/>
</dbReference>
<organism evidence="1 2">
    <name type="scientific">Clunio marinus</name>
    <dbReference type="NCBI Taxonomy" id="568069"/>
    <lineage>
        <taxon>Eukaryota</taxon>
        <taxon>Metazoa</taxon>
        <taxon>Ecdysozoa</taxon>
        <taxon>Arthropoda</taxon>
        <taxon>Hexapoda</taxon>
        <taxon>Insecta</taxon>
        <taxon>Pterygota</taxon>
        <taxon>Neoptera</taxon>
        <taxon>Endopterygota</taxon>
        <taxon>Diptera</taxon>
        <taxon>Nematocera</taxon>
        <taxon>Chironomoidea</taxon>
        <taxon>Chironomidae</taxon>
        <taxon>Clunio</taxon>
    </lineage>
</organism>
<sequence length="77" mass="9285">MTLIGLREVSLCSKLFYHNKTRQQTHSNGAVRGVFRLVIEILKTIKNQYVRFLKYQELIYLHRKNIRQKLSLHENEK</sequence>